<evidence type="ECO:0000259" key="1">
    <source>
        <dbReference type="Pfam" id="PF13403"/>
    </source>
</evidence>
<dbReference type="KEGG" id="rmai:MACH21_11230"/>
<sequence length="142" mass="15167">MAIAPGTPVLTLDGALPVEHLYPGDRVVTRHGARALEALDRVTLAAGTAIVQIAKNALGGRPERDLWLPAAQRLVIRDWRANALYGQAQVCIPAGQLVDGEFIRLSVLDEDVTGFALRFGRPEVFYADGLELASADALTIPA</sequence>
<accession>A0AA48KMB4</accession>
<dbReference type="SUPFAM" id="SSF51294">
    <property type="entry name" value="Hedgehog/intein (Hint) domain"/>
    <property type="match status" value="1"/>
</dbReference>
<proteinExistence type="predicted"/>
<protein>
    <recommendedName>
        <fullName evidence="1">Hedgehog/Intein (Hint) domain-containing protein</fullName>
    </recommendedName>
</protein>
<evidence type="ECO:0000313" key="2">
    <source>
        <dbReference type="EMBL" id="BDW84946.1"/>
    </source>
</evidence>
<dbReference type="AlphaFoldDB" id="A0AA48KMB4"/>
<name>A0AA48KMB4_9RHOB</name>
<dbReference type="Proteomes" id="UP001337723">
    <property type="component" value="Chromosome"/>
</dbReference>
<dbReference type="InterPro" id="IPR028992">
    <property type="entry name" value="Hedgehog/Intein_dom"/>
</dbReference>
<evidence type="ECO:0000313" key="3">
    <source>
        <dbReference type="Proteomes" id="UP001337723"/>
    </source>
</evidence>
<feature type="domain" description="Hedgehog/Intein (Hint)" evidence="1">
    <location>
        <begin position="3"/>
        <end position="132"/>
    </location>
</feature>
<gene>
    <name evidence="2" type="ORF">MACH21_11230</name>
</gene>
<dbReference type="Pfam" id="PF13403">
    <property type="entry name" value="Hint_2"/>
    <property type="match status" value="1"/>
</dbReference>
<keyword evidence="3" id="KW-1185">Reference proteome</keyword>
<dbReference type="InterPro" id="IPR036844">
    <property type="entry name" value="Hint_dom_sf"/>
</dbReference>
<reference evidence="2 3" key="1">
    <citation type="submission" date="2023-01" db="EMBL/GenBank/DDBJ databases">
        <title>Complete genome sequence of Roseicyclus marinus strain Dej080120_10.</title>
        <authorList>
            <person name="Ueki S."/>
            <person name="Maruyama F."/>
        </authorList>
    </citation>
    <scope>NUCLEOTIDE SEQUENCE [LARGE SCALE GENOMIC DNA]</scope>
    <source>
        <strain evidence="2 3">Dej080120_10</strain>
    </source>
</reference>
<organism evidence="2 3">
    <name type="scientific">Roseicyclus marinus</name>
    <dbReference type="NCBI Taxonomy" id="2161673"/>
    <lineage>
        <taxon>Bacteria</taxon>
        <taxon>Pseudomonadati</taxon>
        <taxon>Pseudomonadota</taxon>
        <taxon>Alphaproteobacteria</taxon>
        <taxon>Rhodobacterales</taxon>
        <taxon>Roseobacteraceae</taxon>
        <taxon>Roseicyclus</taxon>
    </lineage>
</organism>
<dbReference type="EMBL" id="AP027266">
    <property type="protein sequence ID" value="BDW84946.1"/>
    <property type="molecule type" value="Genomic_DNA"/>
</dbReference>